<name>A0ABV3T3L1_9GAMM</name>
<evidence type="ECO:0000313" key="1">
    <source>
        <dbReference type="EMBL" id="MEX0429789.1"/>
    </source>
</evidence>
<reference evidence="1 2" key="1">
    <citation type="submission" date="2024-02" db="EMBL/GenBank/DDBJ databases">
        <title>New especies of Spiribacter isolated from saline water.</title>
        <authorList>
            <person name="Leon M.J."/>
            <person name="De La Haba R."/>
            <person name="Sanchez-Porro C."/>
            <person name="Ventosa A."/>
        </authorList>
    </citation>
    <scope>NUCLEOTIDE SEQUENCE [LARGE SCALE GENOMIC DNA]</scope>
    <source>
        <strain evidence="2">ag22IC4-189</strain>
    </source>
</reference>
<gene>
    <name evidence="1" type="ORF">V6X30_00020</name>
</gene>
<sequence length="97" mass="11238">MATKTTSFHNIINRADEIVEQRKEWQATVFTDSNEALYAILQQIYELYEHTRSSTKLSGDVAAFMRKQCEKKRLKLTKKPTTLQLSTPEPESLFSPE</sequence>
<protein>
    <submittedName>
        <fullName evidence="1">Uncharacterized protein</fullName>
    </submittedName>
</protein>
<organism evidence="1 2">
    <name type="scientific">Spiribacter insolitus</name>
    <dbReference type="NCBI Taxonomy" id="3122417"/>
    <lineage>
        <taxon>Bacteria</taxon>
        <taxon>Pseudomonadati</taxon>
        <taxon>Pseudomonadota</taxon>
        <taxon>Gammaproteobacteria</taxon>
        <taxon>Chromatiales</taxon>
        <taxon>Ectothiorhodospiraceae</taxon>
        <taxon>Spiribacter</taxon>
    </lineage>
</organism>
<accession>A0ABV3T3L1</accession>
<dbReference type="EMBL" id="JBAKFF010000001">
    <property type="protein sequence ID" value="MEX0429789.1"/>
    <property type="molecule type" value="Genomic_DNA"/>
</dbReference>
<dbReference type="Proteomes" id="UP001556637">
    <property type="component" value="Unassembled WGS sequence"/>
</dbReference>
<evidence type="ECO:0000313" key="2">
    <source>
        <dbReference type="Proteomes" id="UP001556637"/>
    </source>
</evidence>
<proteinExistence type="predicted"/>
<dbReference type="RefSeq" id="WP_367982601.1">
    <property type="nucleotide sequence ID" value="NZ_JBAKFF010000001.1"/>
</dbReference>
<comment type="caution">
    <text evidence="1">The sequence shown here is derived from an EMBL/GenBank/DDBJ whole genome shotgun (WGS) entry which is preliminary data.</text>
</comment>
<keyword evidence="2" id="KW-1185">Reference proteome</keyword>